<name>A0A094WMW5_ALKAL</name>
<dbReference type="InterPro" id="IPR038449">
    <property type="entry name" value="SirA_sf"/>
</dbReference>
<dbReference type="Pfam" id="PF10747">
    <property type="entry name" value="SirA"/>
    <property type="match status" value="1"/>
</dbReference>
<evidence type="ECO:0008006" key="3">
    <source>
        <dbReference type="Google" id="ProtNLM"/>
    </source>
</evidence>
<organism evidence="1 2">
    <name type="scientific">Alkalihalobacillus alcalophilus ATCC 27647 = CGMCC 1.3604</name>
    <dbReference type="NCBI Taxonomy" id="1218173"/>
    <lineage>
        <taxon>Bacteria</taxon>
        <taxon>Bacillati</taxon>
        <taxon>Bacillota</taxon>
        <taxon>Bacilli</taxon>
        <taxon>Bacillales</taxon>
        <taxon>Bacillaceae</taxon>
        <taxon>Alkalihalobacillus</taxon>
    </lineage>
</organism>
<protein>
    <recommendedName>
        <fullName evidence="3">Sporulation inhibitor of replication protein SirA</fullName>
    </recommendedName>
</protein>
<gene>
    <name evidence="1" type="ORF">BALCAV_0211340</name>
</gene>
<evidence type="ECO:0000313" key="2">
    <source>
        <dbReference type="Proteomes" id="UP000002754"/>
    </source>
</evidence>
<evidence type="ECO:0000313" key="1">
    <source>
        <dbReference type="EMBL" id="KGA97288.1"/>
    </source>
</evidence>
<keyword evidence="2" id="KW-1185">Reference proteome</keyword>
<proteinExistence type="predicted"/>
<dbReference type="eggNOG" id="ENOG5033MW4">
    <property type="taxonomic scope" value="Bacteria"/>
</dbReference>
<accession>A0A094WMW5</accession>
<comment type="caution">
    <text evidence="1">The sequence shown here is derived from an EMBL/GenBank/DDBJ whole genome shotgun (WGS) entry which is preliminary data.</text>
</comment>
<dbReference type="AlphaFoldDB" id="A0A094WMW5"/>
<dbReference type="STRING" id="1218173.BALCAV_0211340"/>
<dbReference type="Gene3D" id="3.30.310.250">
    <property type="entry name" value="Sporulation inhibitor of replication protein SirA"/>
    <property type="match status" value="1"/>
</dbReference>
<dbReference type="EMBL" id="ALPT02000033">
    <property type="protein sequence ID" value="KGA97288.1"/>
    <property type="molecule type" value="Genomic_DNA"/>
</dbReference>
<sequence length="153" mass="17996">MMRHYQIYLLQEKVASHFFGQETKLFQLFSDRENAPIADRCIFDKQIEFISKPLPTLLLQKKIKLSLKGYPSYSEIDLKHRIKIQKPNSCAELLIKGQYLSLTSEGGPEAETIFFEILRKVDPCFFAVDVTHNHYGWLNPIRQVKYFSSSYWN</sequence>
<dbReference type="Proteomes" id="UP000002754">
    <property type="component" value="Unassembled WGS sequence"/>
</dbReference>
<dbReference type="InterPro" id="IPR019683">
    <property type="entry name" value="SirA"/>
</dbReference>
<reference evidence="1 2" key="1">
    <citation type="journal article" date="2014" name="Genome Announc.">
        <title>Draft Genome Sequence of Bacillus alcalophilus AV1934, a Classic Alkaliphile Isolated from Human Feces in 1934.</title>
        <authorList>
            <person name="Attie O."/>
            <person name="Jayaprakash A."/>
            <person name="Shah H."/>
            <person name="Paulsen I.T."/>
            <person name="Morino M."/>
            <person name="Takahashi Y."/>
            <person name="Narumi I."/>
            <person name="Sachidanandam R."/>
            <person name="Satoh K."/>
            <person name="Ito M."/>
            <person name="Krulwich T.A."/>
        </authorList>
    </citation>
    <scope>NUCLEOTIDE SEQUENCE [LARGE SCALE GENOMIC DNA]</scope>
    <source>
        <strain evidence="1 2">AV1934</strain>
    </source>
</reference>